<organism evidence="2 3">
    <name type="scientific">Taxus chinensis</name>
    <name type="common">Chinese yew</name>
    <name type="synonym">Taxus wallichiana var. chinensis</name>
    <dbReference type="NCBI Taxonomy" id="29808"/>
    <lineage>
        <taxon>Eukaryota</taxon>
        <taxon>Viridiplantae</taxon>
        <taxon>Streptophyta</taxon>
        <taxon>Embryophyta</taxon>
        <taxon>Tracheophyta</taxon>
        <taxon>Spermatophyta</taxon>
        <taxon>Pinopsida</taxon>
        <taxon>Pinidae</taxon>
        <taxon>Conifers II</taxon>
        <taxon>Cupressales</taxon>
        <taxon>Taxaceae</taxon>
        <taxon>Taxus</taxon>
    </lineage>
</organism>
<feature type="non-terminal residue" evidence="2">
    <location>
        <position position="1"/>
    </location>
</feature>
<evidence type="ECO:0000313" key="3">
    <source>
        <dbReference type="Proteomes" id="UP000824469"/>
    </source>
</evidence>
<gene>
    <name evidence="2" type="ORF">KI387_014556</name>
</gene>
<comment type="caution">
    <text evidence="2">The sequence shown here is derived from an EMBL/GenBank/DDBJ whole genome shotgun (WGS) entry which is preliminary data.</text>
</comment>
<name>A0AA38CUM7_TAXCH</name>
<dbReference type="AlphaFoldDB" id="A0AA38CUM7"/>
<feature type="region of interest" description="Disordered" evidence="1">
    <location>
        <begin position="130"/>
        <end position="158"/>
    </location>
</feature>
<feature type="region of interest" description="Disordered" evidence="1">
    <location>
        <begin position="87"/>
        <end position="117"/>
    </location>
</feature>
<evidence type="ECO:0000313" key="2">
    <source>
        <dbReference type="EMBL" id="KAH9302973.1"/>
    </source>
</evidence>
<keyword evidence="3" id="KW-1185">Reference proteome</keyword>
<dbReference type="EMBL" id="JAHRHJ020000009">
    <property type="protein sequence ID" value="KAH9302973.1"/>
    <property type="molecule type" value="Genomic_DNA"/>
</dbReference>
<evidence type="ECO:0000256" key="1">
    <source>
        <dbReference type="SAM" id="MobiDB-lite"/>
    </source>
</evidence>
<feature type="non-terminal residue" evidence="2">
    <location>
        <position position="402"/>
    </location>
</feature>
<protein>
    <recommendedName>
        <fullName evidence="4">MBD domain-containing protein</fullName>
    </recommendedName>
</protein>
<feature type="compositionally biased region" description="Basic and acidic residues" evidence="1">
    <location>
        <begin position="148"/>
        <end position="158"/>
    </location>
</feature>
<dbReference type="Proteomes" id="UP000824469">
    <property type="component" value="Unassembled WGS sequence"/>
</dbReference>
<proteinExistence type="predicted"/>
<accession>A0AA38CUM7</accession>
<sequence>IIFDPVSGHRFRSKPDVLRYLRTGEIMKCKPKPKLLGTGNSSQSVALQLVDVLNLQKPVINSNSGISSNLKFETNLGSDLTCAKKDGDESTCAQTREASIPMSNGFKGEESQHPEATEAAVQDVLLEEHDKKKSANSECETNMKRKQHPDLDGRRHDGVKECSSHELHCINTTTIIKPDGLANKVKRRKQNGHLPVATRSHMDVTSNETPDVPVQRPAKASLAFPSIPFAQGDPRDQEQSIFRVQNSAKHNGTDCFIITMKVSLFSNTSPQSAINKPSEASILPKQGQPHEPSLVPPIHDDILKSNHQPSCLDMLVESCMVNIGSSSVIPGSSKVVPIPDPSSPRSVLQTKQPIKSWKRTRKLKASPQEMKRHLVALGRKLCRKVMKQNLQMSPTSTQPIDL</sequence>
<evidence type="ECO:0008006" key="4">
    <source>
        <dbReference type="Google" id="ProtNLM"/>
    </source>
</evidence>
<feature type="compositionally biased region" description="Basic and acidic residues" evidence="1">
    <location>
        <begin position="107"/>
        <end position="116"/>
    </location>
</feature>
<reference evidence="2 3" key="1">
    <citation type="journal article" date="2021" name="Nat. Plants">
        <title>The Taxus genome provides insights into paclitaxel biosynthesis.</title>
        <authorList>
            <person name="Xiong X."/>
            <person name="Gou J."/>
            <person name="Liao Q."/>
            <person name="Li Y."/>
            <person name="Zhou Q."/>
            <person name="Bi G."/>
            <person name="Li C."/>
            <person name="Du R."/>
            <person name="Wang X."/>
            <person name="Sun T."/>
            <person name="Guo L."/>
            <person name="Liang H."/>
            <person name="Lu P."/>
            <person name="Wu Y."/>
            <person name="Zhang Z."/>
            <person name="Ro D.K."/>
            <person name="Shang Y."/>
            <person name="Huang S."/>
            <person name="Yan J."/>
        </authorList>
    </citation>
    <scope>NUCLEOTIDE SEQUENCE [LARGE SCALE GENOMIC DNA]</scope>
    <source>
        <strain evidence="2">Ta-2019</strain>
    </source>
</reference>